<protein>
    <submittedName>
        <fullName evidence="6">Related to RTA1 domain protein, putative-Aspergillus clavatus</fullName>
    </submittedName>
</protein>
<dbReference type="PANTHER" id="PTHR31465:SF13">
    <property type="entry name" value="RTA1 DOMAIN PROTEIN-RELATED"/>
    <property type="match status" value="1"/>
</dbReference>
<dbReference type="EMBL" id="CAFZ01000454">
    <property type="protein sequence ID" value="CCA75462.1"/>
    <property type="molecule type" value="Genomic_DNA"/>
</dbReference>
<dbReference type="HOGENOM" id="CLU_033465_0_1_1"/>
<reference evidence="6 7" key="1">
    <citation type="journal article" date="2011" name="PLoS Pathog.">
        <title>Endophytic Life Strategies Decoded by Genome and Transcriptome Analyses of the Mutualistic Root Symbiont Piriformospora indica.</title>
        <authorList>
            <person name="Zuccaro A."/>
            <person name="Lahrmann U."/>
            <person name="Guldener U."/>
            <person name="Langen G."/>
            <person name="Pfiffi S."/>
            <person name="Biedenkopf D."/>
            <person name="Wong P."/>
            <person name="Samans B."/>
            <person name="Grimm C."/>
            <person name="Basiewicz M."/>
            <person name="Murat C."/>
            <person name="Martin F."/>
            <person name="Kogel K.H."/>
        </authorList>
    </citation>
    <scope>NUCLEOTIDE SEQUENCE [LARGE SCALE GENOMIC DNA]</scope>
    <source>
        <strain evidence="6 7">DSM 11827</strain>
    </source>
</reference>
<keyword evidence="4 5" id="KW-0472">Membrane</keyword>
<organism evidence="6 7">
    <name type="scientific">Serendipita indica (strain DSM 11827)</name>
    <name type="common">Root endophyte fungus</name>
    <name type="synonym">Piriformospora indica</name>
    <dbReference type="NCBI Taxonomy" id="1109443"/>
    <lineage>
        <taxon>Eukaryota</taxon>
        <taxon>Fungi</taxon>
        <taxon>Dikarya</taxon>
        <taxon>Basidiomycota</taxon>
        <taxon>Agaricomycotina</taxon>
        <taxon>Agaricomycetes</taxon>
        <taxon>Sebacinales</taxon>
        <taxon>Serendipitaceae</taxon>
        <taxon>Serendipita</taxon>
    </lineage>
</organism>
<evidence type="ECO:0000256" key="2">
    <source>
        <dbReference type="ARBA" id="ARBA00022692"/>
    </source>
</evidence>
<feature type="transmembrane region" description="Helical" evidence="5">
    <location>
        <begin position="20"/>
        <end position="38"/>
    </location>
</feature>
<dbReference type="PANTHER" id="PTHR31465">
    <property type="entry name" value="PROTEIN RTA1-RELATED"/>
    <property type="match status" value="1"/>
</dbReference>
<dbReference type="GO" id="GO:0016020">
    <property type="term" value="C:membrane"/>
    <property type="evidence" value="ECO:0007669"/>
    <property type="project" value="UniProtKB-SubCell"/>
</dbReference>
<evidence type="ECO:0000256" key="1">
    <source>
        <dbReference type="ARBA" id="ARBA00004141"/>
    </source>
</evidence>
<comment type="subcellular location">
    <subcellularLocation>
        <location evidence="1">Membrane</location>
        <topology evidence="1">Multi-pass membrane protein</topology>
    </subcellularLocation>
</comment>
<feature type="transmembrane region" description="Helical" evidence="5">
    <location>
        <begin position="117"/>
        <end position="138"/>
    </location>
</feature>
<sequence length="316" mass="36113">MTACDSDSPFWCYKVNRPAAYWFLAAYFLNALGHLYQARRYRAKYAIPLVVGSTFTTIGFAFKIWSSYYPKNLGAWITAVILLFTAPPIYSAADYFIFAKTLHYVPSQAPMHPGRVVTTFVAFDGFCEMLMGTGVGQVVNYDNPTKVRIGSGLIKAGLLLQIVLFLLFVMVAARFHSNVRKAKLVGRWTTVLYVLYTSAFVISVRCLYRVVEYWMGTTGPLYRLEVYFQIFEATLMLINVLVLNIWHPGRYLPKSNKIFLNENGQEESTDRGGWDDNRPFIQTLLDPFNIQGLIRARREKKQEADSHPLEEKQTSV</sequence>
<feature type="transmembrane region" description="Helical" evidence="5">
    <location>
        <begin position="226"/>
        <end position="246"/>
    </location>
</feature>
<feature type="transmembrane region" description="Helical" evidence="5">
    <location>
        <begin position="158"/>
        <end position="176"/>
    </location>
</feature>
<dbReference type="AlphaFoldDB" id="G4TVW9"/>
<proteinExistence type="predicted"/>
<evidence type="ECO:0000256" key="3">
    <source>
        <dbReference type="ARBA" id="ARBA00022989"/>
    </source>
</evidence>
<accession>G4TVW9</accession>
<gene>
    <name evidence="6" type="ORF">PIIN_09445</name>
</gene>
<keyword evidence="2 5" id="KW-0812">Transmembrane</keyword>
<evidence type="ECO:0000256" key="4">
    <source>
        <dbReference type="ARBA" id="ARBA00023136"/>
    </source>
</evidence>
<dbReference type="InterPro" id="IPR007568">
    <property type="entry name" value="RTA1"/>
</dbReference>
<keyword evidence="7" id="KW-1185">Reference proteome</keyword>
<feature type="transmembrane region" description="Helical" evidence="5">
    <location>
        <begin position="74"/>
        <end position="97"/>
    </location>
</feature>
<dbReference type="STRING" id="1109443.G4TVW9"/>
<feature type="transmembrane region" description="Helical" evidence="5">
    <location>
        <begin position="188"/>
        <end position="211"/>
    </location>
</feature>
<evidence type="ECO:0000256" key="5">
    <source>
        <dbReference type="SAM" id="Phobius"/>
    </source>
</evidence>
<name>G4TVW9_SERID</name>
<dbReference type="OrthoDB" id="3358017at2759"/>
<dbReference type="OMA" id="CTLITVR"/>
<keyword evidence="3 5" id="KW-1133">Transmembrane helix</keyword>
<evidence type="ECO:0000313" key="7">
    <source>
        <dbReference type="Proteomes" id="UP000007148"/>
    </source>
</evidence>
<dbReference type="Proteomes" id="UP000007148">
    <property type="component" value="Unassembled WGS sequence"/>
</dbReference>
<dbReference type="InParanoid" id="G4TVW9"/>
<dbReference type="eggNOG" id="ENOG502RDNH">
    <property type="taxonomic scope" value="Eukaryota"/>
</dbReference>
<comment type="caution">
    <text evidence="6">The sequence shown here is derived from an EMBL/GenBank/DDBJ whole genome shotgun (WGS) entry which is preliminary data.</text>
</comment>
<feature type="transmembrane region" description="Helical" evidence="5">
    <location>
        <begin position="45"/>
        <end position="68"/>
    </location>
</feature>
<evidence type="ECO:0000313" key="6">
    <source>
        <dbReference type="EMBL" id="CCA75462.1"/>
    </source>
</evidence>
<dbReference type="Pfam" id="PF04479">
    <property type="entry name" value="RTA1"/>
    <property type="match status" value="1"/>
</dbReference>